<name>A0A9X3D8Z6_9SPHI</name>
<keyword evidence="2" id="KW-1185">Reference proteome</keyword>
<protein>
    <submittedName>
        <fullName evidence="1">Uncharacterized protein</fullName>
    </submittedName>
</protein>
<gene>
    <name evidence="1" type="ORF">OQZ29_00100</name>
</gene>
<comment type="caution">
    <text evidence="1">The sequence shown here is derived from an EMBL/GenBank/DDBJ whole genome shotgun (WGS) entry which is preliminary data.</text>
</comment>
<evidence type="ECO:0000313" key="1">
    <source>
        <dbReference type="EMBL" id="MCX3263132.1"/>
    </source>
</evidence>
<accession>A0A9X3D8Z6</accession>
<evidence type="ECO:0000313" key="2">
    <source>
        <dbReference type="Proteomes" id="UP001142592"/>
    </source>
</evidence>
<organism evidence="1 2">
    <name type="scientific">Pedobacter agri</name>
    <dbReference type="NCBI Taxonomy" id="454586"/>
    <lineage>
        <taxon>Bacteria</taxon>
        <taxon>Pseudomonadati</taxon>
        <taxon>Bacteroidota</taxon>
        <taxon>Sphingobacteriia</taxon>
        <taxon>Sphingobacteriales</taxon>
        <taxon>Sphingobacteriaceae</taxon>
        <taxon>Pedobacter</taxon>
    </lineage>
</organism>
<dbReference type="EMBL" id="JAPJUH010000001">
    <property type="protein sequence ID" value="MCX3263132.1"/>
    <property type="molecule type" value="Genomic_DNA"/>
</dbReference>
<reference evidence="1" key="1">
    <citation type="submission" date="2022-11" db="EMBL/GenBank/DDBJ databases">
        <authorList>
            <person name="Graham C."/>
            <person name="Newman J.D."/>
        </authorList>
    </citation>
    <scope>NUCLEOTIDE SEQUENCE</scope>
    <source>
        <strain evidence="1">DSM 19486</strain>
    </source>
</reference>
<dbReference type="Proteomes" id="UP001142592">
    <property type="component" value="Unassembled WGS sequence"/>
</dbReference>
<sequence>MKNRKGRVALDSGGLKVFAQALTFSLSIISYAGEQGAFFRVVIAKDIEI</sequence>
<dbReference type="RefSeq" id="WP_266268299.1">
    <property type="nucleotide sequence ID" value="NZ_JAPJUH010000001.1"/>
</dbReference>
<proteinExistence type="predicted"/>
<dbReference type="AlphaFoldDB" id="A0A9X3D8Z6"/>